<comment type="caution">
    <text evidence="1">The sequence shown here is derived from an EMBL/GenBank/DDBJ whole genome shotgun (WGS) entry which is preliminary data.</text>
</comment>
<name>A0A0F9DY57_9ZZZZ</name>
<gene>
    <name evidence="1" type="ORF">LCGC14_2492470</name>
</gene>
<accession>A0A0F9DY57</accession>
<feature type="non-terminal residue" evidence="1">
    <location>
        <position position="1"/>
    </location>
</feature>
<organism evidence="1">
    <name type="scientific">marine sediment metagenome</name>
    <dbReference type="NCBI Taxonomy" id="412755"/>
    <lineage>
        <taxon>unclassified sequences</taxon>
        <taxon>metagenomes</taxon>
        <taxon>ecological metagenomes</taxon>
    </lineage>
</organism>
<reference evidence="1" key="1">
    <citation type="journal article" date="2015" name="Nature">
        <title>Complex archaea that bridge the gap between prokaryotes and eukaryotes.</title>
        <authorList>
            <person name="Spang A."/>
            <person name="Saw J.H."/>
            <person name="Jorgensen S.L."/>
            <person name="Zaremba-Niedzwiedzka K."/>
            <person name="Martijn J."/>
            <person name="Lind A.E."/>
            <person name="van Eijk R."/>
            <person name="Schleper C."/>
            <person name="Guy L."/>
            <person name="Ettema T.J."/>
        </authorList>
    </citation>
    <scope>NUCLEOTIDE SEQUENCE</scope>
</reference>
<dbReference type="AlphaFoldDB" id="A0A0F9DY57"/>
<evidence type="ECO:0000313" key="1">
    <source>
        <dbReference type="EMBL" id="KKL16748.1"/>
    </source>
</evidence>
<dbReference type="EMBL" id="LAZR01039541">
    <property type="protein sequence ID" value="KKL16748.1"/>
    <property type="molecule type" value="Genomic_DNA"/>
</dbReference>
<proteinExistence type="predicted"/>
<protein>
    <submittedName>
        <fullName evidence="1">Uncharacterized protein</fullName>
    </submittedName>
</protein>
<sequence length="76" mass="8816">VQVRALENRVPILAINVQNQRFGGKSIIVDLLERQGVMIPKILASLRGEQAKVFKFNLNRYKKSRKQRFSDSKKFT</sequence>